<keyword evidence="2" id="KW-0808">Transferase</keyword>
<dbReference type="Gene3D" id="3.40.50.2000">
    <property type="entry name" value="Glycogen Phosphorylase B"/>
    <property type="match status" value="2"/>
</dbReference>
<evidence type="ECO:0000259" key="1">
    <source>
        <dbReference type="Pfam" id="PF00534"/>
    </source>
</evidence>
<feature type="domain" description="Glycosyl transferase family 1" evidence="1">
    <location>
        <begin position="249"/>
        <end position="412"/>
    </location>
</feature>
<dbReference type="SUPFAM" id="SSF53756">
    <property type="entry name" value="UDP-Glycosyltransferase/glycogen phosphorylase"/>
    <property type="match status" value="1"/>
</dbReference>
<dbReference type="EC" id="2.4.-.-" evidence="2"/>
<dbReference type="InterPro" id="IPR001296">
    <property type="entry name" value="Glyco_trans_1"/>
</dbReference>
<dbReference type="PANTHER" id="PTHR12526">
    <property type="entry name" value="GLYCOSYLTRANSFERASE"/>
    <property type="match status" value="1"/>
</dbReference>
<dbReference type="RefSeq" id="WP_377814737.1">
    <property type="nucleotide sequence ID" value="NZ_JBHRSJ010000023.1"/>
</dbReference>
<keyword evidence="3" id="KW-1185">Reference proteome</keyword>
<evidence type="ECO:0000313" key="2">
    <source>
        <dbReference type="EMBL" id="MFC2973073.1"/>
    </source>
</evidence>
<comment type="caution">
    <text evidence="2">The sequence shown here is derived from an EMBL/GenBank/DDBJ whole genome shotgun (WGS) entry which is preliminary data.</text>
</comment>
<organism evidence="2 3">
    <name type="scientific">Azotobacter bryophylli</name>
    <dbReference type="NCBI Taxonomy" id="1986537"/>
    <lineage>
        <taxon>Bacteria</taxon>
        <taxon>Pseudomonadati</taxon>
        <taxon>Pseudomonadota</taxon>
        <taxon>Gammaproteobacteria</taxon>
        <taxon>Pseudomonadales</taxon>
        <taxon>Pseudomonadaceae</taxon>
        <taxon>Azotobacter</taxon>
    </lineage>
</organism>
<dbReference type="PANTHER" id="PTHR12526:SF630">
    <property type="entry name" value="GLYCOSYLTRANSFERASE"/>
    <property type="match status" value="1"/>
</dbReference>
<proteinExistence type="predicted"/>
<protein>
    <submittedName>
        <fullName evidence="2">Glycosyltransferase family 4 protein</fullName>
        <ecNumber evidence="2">2.4.-.-</ecNumber>
    </submittedName>
</protein>
<evidence type="ECO:0000313" key="3">
    <source>
        <dbReference type="Proteomes" id="UP001595457"/>
    </source>
</evidence>
<dbReference type="CDD" id="cd03801">
    <property type="entry name" value="GT4_PimA-like"/>
    <property type="match status" value="1"/>
</dbReference>
<name>A0ABV7AU63_9GAMM</name>
<accession>A0ABV7AU63</accession>
<sequence>MSGKPTFAFVTIGGGLHPGPVVRDLTLANRLHRRGFKVHVYWLLEGRRDLVDPGIEQSLLCHGARYRFGRPSEIMDRLGLLAALLPEGLGQRAVLGREGGERRLVNLLWALIGTPESDTALARRLGDFVTRDGISHLMLGCATLGPLALAAKRLGGDTFEYALTFQGDARFADCARSQGLFERYRERLQAAAKGSRWPSLVASADGLKRVAAELGIAEERLRVIHSGVEVRRQAVRPPLWMLKNVFPGLVEDVPIVTCFGRQDAGKGHDLLLYAVKQLQSRGVRLQLVICGGSTVAASGGRAIVDLAGRLGVALHHAGPVSAAVRDSLLAHSHCLVYPAVDREASGLVVAEAMSHGTPVLIPDHGGITELIRDGDRAGGLVFRRWDSGDLACQLGYLLANEVLHRELARNARAIAERYDAERMVDRVLQHLGVPSPTECPEVDGVPSAVAR</sequence>
<reference evidence="3" key="1">
    <citation type="journal article" date="2019" name="Int. J. Syst. Evol. Microbiol.">
        <title>The Global Catalogue of Microorganisms (GCM) 10K type strain sequencing project: providing services to taxonomists for standard genome sequencing and annotation.</title>
        <authorList>
            <consortium name="The Broad Institute Genomics Platform"/>
            <consortium name="The Broad Institute Genome Sequencing Center for Infectious Disease"/>
            <person name="Wu L."/>
            <person name="Ma J."/>
        </authorList>
    </citation>
    <scope>NUCLEOTIDE SEQUENCE [LARGE SCALE GENOMIC DNA]</scope>
    <source>
        <strain evidence="3">KCTC 62195</strain>
    </source>
</reference>
<keyword evidence="2" id="KW-0328">Glycosyltransferase</keyword>
<dbReference type="EMBL" id="JBHRSJ010000023">
    <property type="protein sequence ID" value="MFC2973073.1"/>
    <property type="molecule type" value="Genomic_DNA"/>
</dbReference>
<gene>
    <name evidence="2" type="ORF">ACFOJE_12715</name>
</gene>
<dbReference type="GO" id="GO:0016757">
    <property type="term" value="F:glycosyltransferase activity"/>
    <property type="evidence" value="ECO:0007669"/>
    <property type="project" value="UniProtKB-KW"/>
</dbReference>
<dbReference type="Proteomes" id="UP001595457">
    <property type="component" value="Unassembled WGS sequence"/>
</dbReference>
<dbReference type="Pfam" id="PF00534">
    <property type="entry name" value="Glycos_transf_1"/>
    <property type="match status" value="1"/>
</dbReference>